<comment type="catalytic activity">
    <reaction evidence="16">
        <text>cholesterol + NADPH + O2 + H(+) = 7-dehydrocholesterol + NADP(+) + 2 H2O</text>
        <dbReference type="Rhea" id="RHEA:45024"/>
        <dbReference type="ChEBI" id="CHEBI:15377"/>
        <dbReference type="ChEBI" id="CHEBI:15378"/>
        <dbReference type="ChEBI" id="CHEBI:15379"/>
        <dbReference type="ChEBI" id="CHEBI:16113"/>
        <dbReference type="ChEBI" id="CHEBI:17759"/>
        <dbReference type="ChEBI" id="CHEBI:57783"/>
        <dbReference type="ChEBI" id="CHEBI:58349"/>
        <dbReference type="EC" id="1.14.19.21"/>
    </reaction>
    <physiologicalReaction direction="left-to-right" evidence="16">
        <dbReference type="Rhea" id="RHEA:45025"/>
    </physiologicalReaction>
</comment>
<evidence type="ECO:0000256" key="7">
    <source>
        <dbReference type="ARBA" id="ARBA00022989"/>
    </source>
</evidence>
<evidence type="ECO:0000256" key="1">
    <source>
        <dbReference type="ARBA" id="ARBA00001962"/>
    </source>
</evidence>
<dbReference type="EMBL" id="CP092884">
    <property type="protein sequence ID" value="UYV83026.1"/>
    <property type="molecule type" value="Genomic_DNA"/>
</dbReference>
<evidence type="ECO:0000256" key="11">
    <source>
        <dbReference type="ARBA" id="ARBA00023136"/>
    </source>
</evidence>
<comment type="subcellular location">
    <subcellularLocation>
        <location evidence="2">Membrane</location>
    </subcellularLocation>
</comment>
<dbReference type="Gene3D" id="2.102.10.10">
    <property type="entry name" value="Rieske [2Fe-2S] iron-sulphur domain"/>
    <property type="match status" value="1"/>
</dbReference>
<protein>
    <recommendedName>
        <fullName evidence="14">cholesterol 7-desaturase</fullName>
        <ecNumber evidence="14">1.14.19.21</ecNumber>
    </recommendedName>
</protein>
<keyword evidence="11" id="KW-0472">Membrane</keyword>
<evidence type="ECO:0000256" key="3">
    <source>
        <dbReference type="ARBA" id="ARBA00004972"/>
    </source>
</evidence>
<dbReference type="PANTHER" id="PTHR21266">
    <property type="entry name" value="IRON-SULFUR DOMAIN CONTAINING PROTEIN"/>
    <property type="match status" value="1"/>
</dbReference>
<dbReference type="Proteomes" id="UP001235939">
    <property type="component" value="Chromosome 22"/>
</dbReference>
<comment type="similarity">
    <text evidence="13">Belongs to the cholesterol 7-desaturase family.</text>
</comment>
<evidence type="ECO:0000256" key="14">
    <source>
        <dbReference type="ARBA" id="ARBA00026095"/>
    </source>
</evidence>
<proteinExistence type="inferred from homology"/>
<keyword evidence="8" id="KW-0560">Oxidoreductase</keyword>
<keyword evidence="6" id="KW-0479">Metal-binding</keyword>
<dbReference type="InterPro" id="IPR017941">
    <property type="entry name" value="Rieske_2Fe-2S"/>
</dbReference>
<dbReference type="PANTHER" id="PTHR21266:SF32">
    <property type="entry name" value="CHOLESTEROL 7-DESATURASE NVD"/>
    <property type="match status" value="1"/>
</dbReference>
<keyword evidence="10" id="KW-0411">Iron-sulfur</keyword>
<keyword evidence="9" id="KW-0408">Iron</keyword>
<dbReference type="SUPFAM" id="SSF55961">
    <property type="entry name" value="Bet v1-like"/>
    <property type="match status" value="1"/>
</dbReference>
<evidence type="ECO:0000256" key="16">
    <source>
        <dbReference type="ARBA" id="ARBA00049548"/>
    </source>
</evidence>
<evidence type="ECO:0000256" key="5">
    <source>
        <dbReference type="ARBA" id="ARBA00022714"/>
    </source>
</evidence>
<dbReference type="InterPro" id="IPR050584">
    <property type="entry name" value="Cholesterol_7-desaturase"/>
</dbReference>
<evidence type="ECO:0000313" key="18">
    <source>
        <dbReference type="EMBL" id="UYV83026.1"/>
    </source>
</evidence>
<keyword evidence="5" id="KW-0001">2Fe-2S</keyword>
<accession>A0ABY6LRR6</accession>
<comment type="catalytic activity">
    <reaction evidence="15">
        <text>cholesterol + NADH + O2 + H(+) = 7-dehydrocholesterol + NAD(+) + 2 H2O</text>
        <dbReference type="Rhea" id="RHEA:51644"/>
        <dbReference type="ChEBI" id="CHEBI:15377"/>
        <dbReference type="ChEBI" id="CHEBI:15378"/>
        <dbReference type="ChEBI" id="CHEBI:15379"/>
        <dbReference type="ChEBI" id="CHEBI:16113"/>
        <dbReference type="ChEBI" id="CHEBI:17759"/>
        <dbReference type="ChEBI" id="CHEBI:57540"/>
        <dbReference type="ChEBI" id="CHEBI:57945"/>
        <dbReference type="EC" id="1.14.19.21"/>
    </reaction>
    <physiologicalReaction direction="left-to-right" evidence="15">
        <dbReference type="Rhea" id="RHEA:51645"/>
    </physiologicalReaction>
</comment>
<evidence type="ECO:0000256" key="9">
    <source>
        <dbReference type="ARBA" id="ARBA00023004"/>
    </source>
</evidence>
<evidence type="ECO:0000256" key="12">
    <source>
        <dbReference type="ARBA" id="ARBA00025712"/>
    </source>
</evidence>
<organism evidence="18 19">
    <name type="scientific">Cordylochernes scorpioides</name>
    <dbReference type="NCBI Taxonomy" id="51811"/>
    <lineage>
        <taxon>Eukaryota</taxon>
        <taxon>Metazoa</taxon>
        <taxon>Ecdysozoa</taxon>
        <taxon>Arthropoda</taxon>
        <taxon>Chelicerata</taxon>
        <taxon>Arachnida</taxon>
        <taxon>Pseudoscorpiones</taxon>
        <taxon>Cheliferoidea</taxon>
        <taxon>Chernetidae</taxon>
        <taxon>Cordylochernes</taxon>
    </lineage>
</organism>
<dbReference type="Gene3D" id="3.90.380.10">
    <property type="entry name" value="Naphthalene 1,2-dioxygenase Alpha Subunit, Chain A, domain 1"/>
    <property type="match status" value="1"/>
</dbReference>
<comment type="pathway">
    <text evidence="3">Hormone biosynthesis.</text>
</comment>
<evidence type="ECO:0000256" key="6">
    <source>
        <dbReference type="ARBA" id="ARBA00022723"/>
    </source>
</evidence>
<evidence type="ECO:0000256" key="10">
    <source>
        <dbReference type="ARBA" id="ARBA00023014"/>
    </source>
</evidence>
<reference evidence="18 19" key="1">
    <citation type="submission" date="2022-03" db="EMBL/GenBank/DDBJ databases">
        <title>A chromosomal length assembly of Cordylochernes scorpioides.</title>
        <authorList>
            <person name="Zeh D."/>
            <person name="Zeh J."/>
        </authorList>
    </citation>
    <scope>NUCLEOTIDE SEQUENCE [LARGE SCALE GENOMIC DNA]</scope>
    <source>
        <strain evidence="18">IN4F17</strain>
        <tissue evidence="18">Whole Body</tissue>
    </source>
</reference>
<evidence type="ECO:0000256" key="4">
    <source>
        <dbReference type="ARBA" id="ARBA00022692"/>
    </source>
</evidence>
<keyword evidence="7" id="KW-1133">Transmembrane helix</keyword>
<keyword evidence="19" id="KW-1185">Reference proteome</keyword>
<name>A0ABY6LRR6_9ARAC</name>
<sequence>MLSDNSRVGSQGLYSVGFSHLKKNGEVLQASLRTRHLGKLPPVFPNGWYSLAASGQVPVGKVLLVAALGENFAVFRDSEGRVHVLDAYCPHLGANMAVGGHVEGDCLVCPFHGWQFRGSDGVCVFIPYLKSGKTPPEQARVKVWPSCERNDAVMVWYHAEGEAPSWEPPAVAEVEDRRWSSQGSATHHVACHLQEIAENGADIAHFFWIHGPGEVPFLRHDWELQNWGSHPEPHLNSLQIVHRLVVGGWHLSFINVDVDILQVLLLLHCLMVSSNLFVPSDA</sequence>
<feature type="domain" description="Rieske" evidence="17">
    <location>
        <begin position="48"/>
        <end position="155"/>
    </location>
</feature>
<dbReference type="Pfam" id="PF00355">
    <property type="entry name" value="Rieske"/>
    <property type="match status" value="1"/>
</dbReference>
<evidence type="ECO:0000259" key="17">
    <source>
        <dbReference type="PROSITE" id="PS51296"/>
    </source>
</evidence>
<dbReference type="PROSITE" id="PS51296">
    <property type="entry name" value="RIESKE"/>
    <property type="match status" value="1"/>
</dbReference>
<comment type="cofactor">
    <cofactor evidence="1">
        <name>Fe cation</name>
        <dbReference type="ChEBI" id="CHEBI:24875"/>
    </cofactor>
</comment>
<dbReference type="Pfam" id="PF19298">
    <property type="entry name" value="KshA_C"/>
    <property type="match status" value="1"/>
</dbReference>
<evidence type="ECO:0000313" key="19">
    <source>
        <dbReference type="Proteomes" id="UP001235939"/>
    </source>
</evidence>
<evidence type="ECO:0000256" key="15">
    <source>
        <dbReference type="ARBA" id="ARBA00047853"/>
    </source>
</evidence>
<dbReference type="SUPFAM" id="SSF50022">
    <property type="entry name" value="ISP domain"/>
    <property type="match status" value="1"/>
</dbReference>
<evidence type="ECO:0000256" key="2">
    <source>
        <dbReference type="ARBA" id="ARBA00004370"/>
    </source>
</evidence>
<dbReference type="InterPro" id="IPR045605">
    <property type="entry name" value="KshA-like_C"/>
</dbReference>
<evidence type="ECO:0000256" key="13">
    <source>
        <dbReference type="ARBA" id="ARBA00025729"/>
    </source>
</evidence>
<gene>
    <name evidence="18" type="ORF">LAZ67_22001817</name>
</gene>
<evidence type="ECO:0000256" key="8">
    <source>
        <dbReference type="ARBA" id="ARBA00023002"/>
    </source>
</evidence>
<keyword evidence="4" id="KW-0812">Transmembrane</keyword>
<dbReference type="InterPro" id="IPR036922">
    <property type="entry name" value="Rieske_2Fe-2S_sf"/>
</dbReference>
<dbReference type="EC" id="1.14.19.21" evidence="14"/>
<comment type="pathway">
    <text evidence="12">Steroid hormone biosynthesis; dafachronic acid biosynthesis.</text>
</comment>